<sequence length="30" mass="3693">RERDIVALTETEKDTCDVVQTIRRYLERRK</sequence>
<accession>X1IF80</accession>
<proteinExistence type="predicted"/>
<reference evidence="1" key="1">
    <citation type="journal article" date="2014" name="Front. Microbiol.">
        <title>High frequency of phylogenetically diverse reductive dehalogenase-homologous genes in deep subseafloor sedimentary metagenomes.</title>
        <authorList>
            <person name="Kawai M."/>
            <person name="Futagami T."/>
            <person name="Toyoda A."/>
            <person name="Takaki Y."/>
            <person name="Nishi S."/>
            <person name="Hori S."/>
            <person name="Arai W."/>
            <person name="Tsubouchi T."/>
            <person name="Morono Y."/>
            <person name="Uchiyama I."/>
            <person name="Ito T."/>
            <person name="Fujiyama A."/>
            <person name="Inagaki F."/>
            <person name="Takami H."/>
        </authorList>
    </citation>
    <scope>NUCLEOTIDE SEQUENCE</scope>
    <source>
        <strain evidence="1">Expedition CK06-06</strain>
    </source>
</reference>
<organism evidence="1">
    <name type="scientific">marine sediment metagenome</name>
    <dbReference type="NCBI Taxonomy" id="412755"/>
    <lineage>
        <taxon>unclassified sequences</taxon>
        <taxon>metagenomes</taxon>
        <taxon>ecological metagenomes</taxon>
    </lineage>
</organism>
<comment type="caution">
    <text evidence="1">The sequence shown here is derived from an EMBL/GenBank/DDBJ whole genome shotgun (WGS) entry which is preliminary data.</text>
</comment>
<name>X1IF80_9ZZZZ</name>
<dbReference type="EMBL" id="BARU01026881">
    <property type="protein sequence ID" value="GAH67930.1"/>
    <property type="molecule type" value="Genomic_DNA"/>
</dbReference>
<evidence type="ECO:0000313" key="1">
    <source>
        <dbReference type="EMBL" id="GAH67930.1"/>
    </source>
</evidence>
<protein>
    <submittedName>
        <fullName evidence="1">Uncharacterized protein</fullName>
    </submittedName>
</protein>
<gene>
    <name evidence="1" type="ORF">S03H2_43136</name>
</gene>
<dbReference type="AlphaFoldDB" id="X1IF80"/>
<feature type="non-terminal residue" evidence="1">
    <location>
        <position position="1"/>
    </location>
</feature>